<feature type="coiled-coil region" evidence="1">
    <location>
        <begin position="92"/>
        <end position="203"/>
    </location>
</feature>
<dbReference type="OrthoDB" id="185373at2759"/>
<keyword evidence="3" id="KW-1185">Reference proteome</keyword>
<evidence type="ECO:0000256" key="1">
    <source>
        <dbReference type="SAM" id="Coils"/>
    </source>
</evidence>
<accession>A0A835RST1</accession>
<evidence type="ECO:0000313" key="2">
    <source>
        <dbReference type="EMBL" id="KAG0497631.1"/>
    </source>
</evidence>
<dbReference type="PANTHER" id="PTHR35164:SF14">
    <property type="entry name" value="OS04G0450900 PROTEIN"/>
    <property type="match status" value="1"/>
</dbReference>
<organism evidence="2 3">
    <name type="scientific">Vanilla planifolia</name>
    <name type="common">Vanilla</name>
    <dbReference type="NCBI Taxonomy" id="51239"/>
    <lineage>
        <taxon>Eukaryota</taxon>
        <taxon>Viridiplantae</taxon>
        <taxon>Streptophyta</taxon>
        <taxon>Embryophyta</taxon>
        <taxon>Tracheophyta</taxon>
        <taxon>Spermatophyta</taxon>
        <taxon>Magnoliopsida</taxon>
        <taxon>Liliopsida</taxon>
        <taxon>Asparagales</taxon>
        <taxon>Orchidaceae</taxon>
        <taxon>Vanilloideae</taxon>
        <taxon>Vanilleae</taxon>
        <taxon>Vanilla</taxon>
    </lineage>
</organism>
<feature type="coiled-coil region" evidence="1">
    <location>
        <begin position="26"/>
        <end position="53"/>
    </location>
</feature>
<dbReference type="PANTHER" id="PTHR35164">
    <property type="entry name" value="EXPRESSED PROTEIN"/>
    <property type="match status" value="1"/>
</dbReference>
<dbReference type="EMBL" id="JADCNL010000001">
    <property type="protein sequence ID" value="KAG0497631.1"/>
    <property type="molecule type" value="Genomic_DNA"/>
</dbReference>
<dbReference type="AlphaFoldDB" id="A0A835RST1"/>
<proteinExistence type="predicted"/>
<protein>
    <submittedName>
        <fullName evidence="2">Uncharacterized protein</fullName>
    </submittedName>
</protein>
<name>A0A835RST1_VANPL</name>
<feature type="coiled-coil region" evidence="1">
    <location>
        <begin position="285"/>
        <end position="319"/>
    </location>
</feature>
<keyword evidence="1" id="KW-0175">Coiled coil</keyword>
<sequence length="478" mass="54003">MASKVSELMPFFRLPSMQDLRKSVRVSEAQQQLSDLQQELGRAKEELAEMRKVDGESFQSKDKIRLVESQALRAREAERSMLEAMVSQTKQLEQTKISLEESKLEVRNLQDSIRNTEGLAKKNGSVESVTQEELRKVRKELKLALEAEEKSKRAMDSFAVTLIELTAEANKAKTELAVTRAELEKAKAEALNANSLLESTERKLMEALDGCDRLKFEYEDSAAAWKTKEEGFLSCIKVSEEEIAKEKEDNNRLNDAWKMAREGNSRLRDGIKHAVNETTVVKEALETAQNENSLLKNQLHEKENTLRQLKHELESLKVSEAAALDSVRELKSLLASSSAVDSKNTRNLSEPGSLGLSKVKIPEARKSNKILSFERWKQDNHQVRRRHSVGEAGLLEGSSYAIGGSIRHKNRMFGSISNMSDMQVPSSLFGDERRSLNPSNSDRLEITPFNETVAANHKKKKTVLGRIGDVLRRRSFHR</sequence>
<comment type="caution">
    <text evidence="2">The sequence shown here is derived from an EMBL/GenBank/DDBJ whole genome shotgun (WGS) entry which is preliminary data.</text>
</comment>
<gene>
    <name evidence="2" type="ORF">HPP92_002322</name>
</gene>
<reference evidence="2 3" key="1">
    <citation type="journal article" date="2020" name="Nat. Food">
        <title>A phased Vanilla planifolia genome enables genetic improvement of flavour and production.</title>
        <authorList>
            <person name="Hasing T."/>
            <person name="Tang H."/>
            <person name="Brym M."/>
            <person name="Khazi F."/>
            <person name="Huang T."/>
            <person name="Chambers A.H."/>
        </authorList>
    </citation>
    <scope>NUCLEOTIDE SEQUENCE [LARGE SCALE GENOMIC DNA]</scope>
    <source>
        <tissue evidence="2">Leaf</tissue>
    </source>
</reference>
<dbReference type="Proteomes" id="UP000636800">
    <property type="component" value="Chromosome 1"/>
</dbReference>
<evidence type="ECO:0000313" key="3">
    <source>
        <dbReference type="Proteomes" id="UP000636800"/>
    </source>
</evidence>